<dbReference type="AlphaFoldDB" id="A0A5A7MKB3"/>
<sequence>MSGPVTLSGALLRPLLQRQDFSNGVPKAFPSSVLLAKPLLAAAVGLGNGFIASTVEKQEQADPAPLPLARRVVLLLEPTLQLVAETVSDAATGAYRFDGLNPNARFTVISLDHLHKFRAVLADNLAPSV</sequence>
<reference evidence="1 2" key="1">
    <citation type="journal article" date="2019" name="Microbiol. Resour. Announc.">
        <title>Draft Genome Sequence of Comamonas testosteroni TA441, a Bacterium That Has a Cryptic Phenol Degradation Gene Cluster.</title>
        <authorList>
            <person name="Arai H."/>
            <person name="Ishii M."/>
        </authorList>
    </citation>
    <scope>NUCLEOTIDE SEQUENCE [LARGE SCALE GENOMIC DNA]</scope>
    <source>
        <strain evidence="1 2">TA441</strain>
    </source>
</reference>
<protein>
    <submittedName>
        <fullName evidence="1">Uncharacterized protein</fullName>
    </submittedName>
</protein>
<organism evidence="1 2">
    <name type="scientific">Comamonas testosteroni</name>
    <name type="common">Pseudomonas testosteroni</name>
    <dbReference type="NCBI Taxonomy" id="285"/>
    <lineage>
        <taxon>Bacteria</taxon>
        <taxon>Pseudomonadati</taxon>
        <taxon>Pseudomonadota</taxon>
        <taxon>Betaproteobacteria</taxon>
        <taxon>Burkholderiales</taxon>
        <taxon>Comamonadaceae</taxon>
        <taxon>Comamonas</taxon>
    </lineage>
</organism>
<evidence type="ECO:0000313" key="2">
    <source>
        <dbReference type="Proteomes" id="UP000323105"/>
    </source>
</evidence>
<dbReference type="Proteomes" id="UP000323105">
    <property type="component" value="Unassembled WGS sequence"/>
</dbReference>
<name>A0A5A7MKB3_COMTE</name>
<gene>
    <name evidence="1" type="ORF">CTTA_5191</name>
</gene>
<dbReference type="EMBL" id="BKBW01000046">
    <property type="protein sequence ID" value="GEQ78186.1"/>
    <property type="molecule type" value="Genomic_DNA"/>
</dbReference>
<dbReference type="RefSeq" id="WP_149357406.1">
    <property type="nucleotide sequence ID" value="NZ_BKBW01000046.1"/>
</dbReference>
<evidence type="ECO:0000313" key="1">
    <source>
        <dbReference type="EMBL" id="GEQ78186.1"/>
    </source>
</evidence>
<proteinExistence type="predicted"/>
<accession>A0A5A7MKB3</accession>
<comment type="caution">
    <text evidence="1">The sequence shown here is derived from an EMBL/GenBank/DDBJ whole genome shotgun (WGS) entry which is preliminary data.</text>
</comment>